<evidence type="ECO:0000256" key="1">
    <source>
        <dbReference type="SAM" id="MobiDB-lite"/>
    </source>
</evidence>
<dbReference type="AlphaFoldDB" id="A0A9W9J6V9"/>
<feature type="region of interest" description="Disordered" evidence="1">
    <location>
        <begin position="88"/>
        <end position="114"/>
    </location>
</feature>
<dbReference type="Gene3D" id="3.30.710.10">
    <property type="entry name" value="Potassium Channel Kv1.1, Chain A"/>
    <property type="match status" value="1"/>
</dbReference>
<sequence length="259" mass="29113">MGSLDGKAFESIFKEVPRKAIVGKNKTIFYVQPGALLQGNSVLTARLTGPWKNAGPETLDWSVFDEETIDCVLRFCYGQRKYDIPWQSDIGKGESEPEPKLTEPDADTDAKTGTSLDTRSYTGDAIVLHAKVYSFGHQYLMEDLKSFAVTQMNGCFEPCLKECRSSPRATSLCLAEAVRIIYENTLSSNTKMDPARKELCAFIASSYENLSPYFAQFHEGTGNFMVDLARNLATLLQSFKNNRKLCPTDRQRRRHHPLT</sequence>
<reference evidence="2" key="1">
    <citation type="submission" date="2022-11" db="EMBL/GenBank/DDBJ databases">
        <authorList>
            <person name="Petersen C."/>
        </authorList>
    </citation>
    <scope>NUCLEOTIDE SEQUENCE</scope>
    <source>
        <strain evidence="2">IBT 16849</strain>
    </source>
</reference>
<proteinExistence type="predicted"/>
<evidence type="ECO:0000313" key="3">
    <source>
        <dbReference type="Proteomes" id="UP001150879"/>
    </source>
</evidence>
<reference evidence="2" key="2">
    <citation type="journal article" date="2023" name="IMA Fungus">
        <title>Comparative genomic study of the Penicillium genus elucidates a diverse pangenome and 15 lateral gene transfer events.</title>
        <authorList>
            <person name="Petersen C."/>
            <person name="Sorensen T."/>
            <person name="Nielsen M.R."/>
            <person name="Sondergaard T.E."/>
            <person name="Sorensen J.L."/>
            <person name="Fitzpatrick D.A."/>
            <person name="Frisvad J.C."/>
            <person name="Nielsen K.L."/>
        </authorList>
    </citation>
    <scope>NUCLEOTIDE SEQUENCE</scope>
    <source>
        <strain evidence="2">IBT 16849</strain>
    </source>
</reference>
<dbReference type="Proteomes" id="UP001150879">
    <property type="component" value="Unassembled WGS sequence"/>
</dbReference>
<keyword evidence="3" id="KW-1185">Reference proteome</keyword>
<name>A0A9W9J6V9_9EURO</name>
<organism evidence="2 3">
    <name type="scientific">Penicillium cf. griseofulvum</name>
    <dbReference type="NCBI Taxonomy" id="2972120"/>
    <lineage>
        <taxon>Eukaryota</taxon>
        <taxon>Fungi</taxon>
        <taxon>Dikarya</taxon>
        <taxon>Ascomycota</taxon>
        <taxon>Pezizomycotina</taxon>
        <taxon>Eurotiomycetes</taxon>
        <taxon>Eurotiomycetidae</taxon>
        <taxon>Eurotiales</taxon>
        <taxon>Aspergillaceae</taxon>
        <taxon>Penicillium</taxon>
    </lineage>
</organism>
<dbReference type="InterPro" id="IPR011333">
    <property type="entry name" value="SKP1/BTB/POZ_sf"/>
</dbReference>
<dbReference type="OrthoDB" id="9997739at2759"/>
<gene>
    <name evidence="2" type="ORF">N7472_008404</name>
</gene>
<dbReference type="EMBL" id="JAPQKP010000005">
    <property type="protein sequence ID" value="KAJ5189390.1"/>
    <property type="molecule type" value="Genomic_DNA"/>
</dbReference>
<comment type="caution">
    <text evidence="2">The sequence shown here is derived from an EMBL/GenBank/DDBJ whole genome shotgun (WGS) entry which is preliminary data.</text>
</comment>
<feature type="compositionally biased region" description="Basic and acidic residues" evidence="1">
    <location>
        <begin position="91"/>
        <end position="103"/>
    </location>
</feature>
<evidence type="ECO:0000313" key="2">
    <source>
        <dbReference type="EMBL" id="KAJ5189390.1"/>
    </source>
</evidence>
<accession>A0A9W9J6V9</accession>
<protein>
    <recommendedName>
        <fullName evidence="4">BTB domain-containing protein</fullName>
    </recommendedName>
</protein>
<evidence type="ECO:0008006" key="4">
    <source>
        <dbReference type="Google" id="ProtNLM"/>
    </source>
</evidence>